<sequence>MQKSQGQHTPIGICSGQLCRAPARCRNSRCTSTASKEDFNGVLQNQAEERKGTPIFEMGISLTLIQTLHVTSYIAGPGNRGISLPCSINAGASTQEQQCQAARAHEDCPFQQNHALMGGSSHSLPCLPAARQGVSKQCGRLSRCEQCFIGPKIEAAKQISAPVGAQTHYSYSIQQRLSEESHFAYVLNLTKRSLQHCSQSARSSLPPRQLQQGPRRGTSLDPQQHLAMAPLWINRHKPTQTTKPEAEGSSPQHPDNSTPHGKDTKRKKTPQNVNVAGRSKIAAAHATKQMFRLCRTCPLELLCFSASVLTASCSSTAAKTHRKYLLWRRCKINSEENKSEKANKPSGKPKGTESLYSTV</sequence>
<feature type="region of interest" description="Disordered" evidence="1">
    <location>
        <begin position="335"/>
        <end position="359"/>
    </location>
</feature>
<evidence type="ECO:0000313" key="2">
    <source>
        <dbReference type="EMBL" id="EOB02359.1"/>
    </source>
</evidence>
<feature type="region of interest" description="Disordered" evidence="1">
    <location>
        <begin position="239"/>
        <end position="274"/>
    </location>
</feature>
<evidence type="ECO:0000256" key="1">
    <source>
        <dbReference type="SAM" id="MobiDB-lite"/>
    </source>
</evidence>
<gene>
    <name evidence="2" type="ORF">Anapl_02389</name>
</gene>
<keyword evidence="3" id="KW-1185">Reference proteome</keyword>
<evidence type="ECO:0000313" key="3">
    <source>
        <dbReference type="Proteomes" id="UP000296049"/>
    </source>
</evidence>
<dbReference type="EMBL" id="KB742969">
    <property type="protein sequence ID" value="EOB02359.1"/>
    <property type="molecule type" value="Genomic_DNA"/>
</dbReference>
<organism evidence="2 3">
    <name type="scientific">Anas platyrhynchos</name>
    <name type="common">Mallard</name>
    <name type="synonym">Anas boschas</name>
    <dbReference type="NCBI Taxonomy" id="8839"/>
    <lineage>
        <taxon>Eukaryota</taxon>
        <taxon>Metazoa</taxon>
        <taxon>Chordata</taxon>
        <taxon>Craniata</taxon>
        <taxon>Vertebrata</taxon>
        <taxon>Euteleostomi</taxon>
        <taxon>Archelosauria</taxon>
        <taxon>Archosauria</taxon>
        <taxon>Dinosauria</taxon>
        <taxon>Saurischia</taxon>
        <taxon>Theropoda</taxon>
        <taxon>Coelurosauria</taxon>
        <taxon>Aves</taxon>
        <taxon>Neognathae</taxon>
        <taxon>Galloanserae</taxon>
        <taxon>Anseriformes</taxon>
        <taxon>Anatidae</taxon>
        <taxon>Anatinae</taxon>
        <taxon>Anas</taxon>
    </lineage>
</organism>
<protein>
    <submittedName>
        <fullName evidence="2">Uncharacterized protein</fullName>
    </submittedName>
</protein>
<feature type="compositionally biased region" description="Polar residues" evidence="1">
    <location>
        <begin position="239"/>
        <end position="259"/>
    </location>
</feature>
<proteinExistence type="predicted"/>
<dbReference type="AlphaFoldDB" id="R0L9Q7"/>
<accession>R0L9Q7</accession>
<dbReference type="Proteomes" id="UP000296049">
    <property type="component" value="Unassembled WGS sequence"/>
</dbReference>
<feature type="region of interest" description="Disordered" evidence="1">
    <location>
        <begin position="198"/>
        <end position="222"/>
    </location>
</feature>
<name>R0L9Q7_ANAPL</name>
<reference evidence="3" key="1">
    <citation type="journal article" date="2013" name="Nat. Genet.">
        <title>The duck genome and transcriptome provide insight into an avian influenza virus reservoir species.</title>
        <authorList>
            <person name="Huang Y."/>
            <person name="Li Y."/>
            <person name="Burt D.W."/>
            <person name="Chen H."/>
            <person name="Zhang Y."/>
            <person name="Qian W."/>
            <person name="Kim H."/>
            <person name="Gan S."/>
            <person name="Zhao Y."/>
            <person name="Li J."/>
            <person name="Yi K."/>
            <person name="Feng H."/>
            <person name="Zhu P."/>
            <person name="Li B."/>
            <person name="Liu Q."/>
            <person name="Fairley S."/>
            <person name="Magor K.E."/>
            <person name="Du Z."/>
            <person name="Hu X."/>
            <person name="Goodman L."/>
            <person name="Tafer H."/>
            <person name="Vignal A."/>
            <person name="Lee T."/>
            <person name="Kim K.W."/>
            <person name="Sheng Z."/>
            <person name="An Y."/>
            <person name="Searle S."/>
            <person name="Herrero J."/>
            <person name="Groenen M.A."/>
            <person name="Crooijmans R.P."/>
            <person name="Faraut T."/>
            <person name="Cai Q."/>
            <person name="Webster R.G."/>
            <person name="Aldridge J.R."/>
            <person name="Warren W.C."/>
            <person name="Bartschat S."/>
            <person name="Kehr S."/>
            <person name="Marz M."/>
            <person name="Stadler P.F."/>
            <person name="Smith J."/>
            <person name="Kraus R.H."/>
            <person name="Zhao Y."/>
            <person name="Ren L."/>
            <person name="Fei J."/>
            <person name="Morisson M."/>
            <person name="Kaiser P."/>
            <person name="Griffin D.K."/>
            <person name="Rao M."/>
            <person name="Pitel F."/>
            <person name="Wang J."/>
            <person name="Li N."/>
        </authorList>
    </citation>
    <scope>NUCLEOTIDE SEQUENCE [LARGE SCALE GENOMIC DNA]</scope>
</reference>